<dbReference type="InterPro" id="IPR036390">
    <property type="entry name" value="WH_DNA-bd_sf"/>
</dbReference>
<dbReference type="InterPro" id="IPR003316">
    <property type="entry name" value="E2F_WHTH_DNA-bd_dom"/>
</dbReference>
<dbReference type="SUPFAM" id="SSF46785">
    <property type="entry name" value="Winged helix' DNA-binding domain"/>
    <property type="match status" value="1"/>
</dbReference>
<comment type="similarity">
    <text evidence="1 5">Belongs to the E2F/DP family.</text>
</comment>
<evidence type="ECO:0000256" key="6">
    <source>
        <dbReference type="SAM" id="MobiDB-lite"/>
    </source>
</evidence>
<dbReference type="Pfam" id="PF02319">
    <property type="entry name" value="WHD_E2F_TDP"/>
    <property type="match status" value="1"/>
</dbReference>
<keyword evidence="4 5" id="KW-0804">Transcription</keyword>
<evidence type="ECO:0000259" key="7">
    <source>
        <dbReference type="SMART" id="SM01372"/>
    </source>
</evidence>
<dbReference type="InterPro" id="IPR032198">
    <property type="entry name" value="E2F_CC-MB"/>
</dbReference>
<dbReference type="VEuPathDB" id="AmoebaDB:ACA1_034570"/>
<feature type="compositionally biased region" description="Low complexity" evidence="6">
    <location>
        <begin position="74"/>
        <end position="93"/>
    </location>
</feature>
<feature type="domain" description="E2F/DP family winged-helix DNA-binding" evidence="7">
    <location>
        <begin position="178"/>
        <end position="243"/>
    </location>
</feature>
<dbReference type="GO" id="GO:0090575">
    <property type="term" value="C:RNA polymerase II transcription regulator complex"/>
    <property type="evidence" value="ECO:0007669"/>
    <property type="project" value="TreeGrafter"/>
</dbReference>
<dbReference type="InterPro" id="IPR036388">
    <property type="entry name" value="WH-like_DNA-bd_sf"/>
</dbReference>
<dbReference type="PANTHER" id="PTHR12081">
    <property type="entry name" value="TRANSCRIPTION FACTOR E2F"/>
    <property type="match status" value="1"/>
</dbReference>
<keyword evidence="2 5" id="KW-0805">Transcription regulation</keyword>
<dbReference type="Pfam" id="PF16421">
    <property type="entry name" value="E2F_CC-MB"/>
    <property type="match status" value="1"/>
</dbReference>
<organism evidence="8 9">
    <name type="scientific">Acanthamoeba castellanii (strain ATCC 30010 / Neff)</name>
    <dbReference type="NCBI Taxonomy" id="1257118"/>
    <lineage>
        <taxon>Eukaryota</taxon>
        <taxon>Amoebozoa</taxon>
        <taxon>Discosea</taxon>
        <taxon>Longamoebia</taxon>
        <taxon>Centramoebida</taxon>
        <taxon>Acanthamoebidae</taxon>
        <taxon>Acanthamoeba</taxon>
    </lineage>
</organism>
<dbReference type="FunFam" id="1.10.10.10:FF:000008">
    <property type="entry name" value="E2F transcription factor 1"/>
    <property type="match status" value="1"/>
</dbReference>
<dbReference type="KEGG" id="acan:ACA1_034570"/>
<reference evidence="8 9" key="1">
    <citation type="journal article" date="2013" name="Genome Biol.">
        <title>Genome of Acanthamoeba castellanii highlights extensive lateral gene transfer and early evolution of tyrosine kinase signaling.</title>
        <authorList>
            <person name="Clarke M."/>
            <person name="Lohan A.J."/>
            <person name="Liu B."/>
            <person name="Lagkouvardos I."/>
            <person name="Roy S."/>
            <person name="Zafar N."/>
            <person name="Bertelli C."/>
            <person name="Schilde C."/>
            <person name="Kianianmomeni A."/>
            <person name="Burglin T.R."/>
            <person name="Frech C."/>
            <person name="Turcotte B."/>
            <person name="Kopec K.O."/>
            <person name="Synnott J.M."/>
            <person name="Choo C."/>
            <person name="Paponov I."/>
            <person name="Finkler A."/>
            <person name="Soon Heng Tan C."/>
            <person name="Hutchins A.P."/>
            <person name="Weinmeier T."/>
            <person name="Rattei T."/>
            <person name="Chu J.S."/>
            <person name="Gimenez G."/>
            <person name="Irimia M."/>
            <person name="Rigden D.J."/>
            <person name="Fitzpatrick D.A."/>
            <person name="Lorenzo-Morales J."/>
            <person name="Bateman A."/>
            <person name="Chiu C.H."/>
            <person name="Tang P."/>
            <person name="Hegemann P."/>
            <person name="Fromm H."/>
            <person name="Raoult D."/>
            <person name="Greub G."/>
            <person name="Miranda-Saavedra D."/>
            <person name="Chen N."/>
            <person name="Nash P."/>
            <person name="Ginger M.L."/>
            <person name="Horn M."/>
            <person name="Schaap P."/>
            <person name="Caler L."/>
            <person name="Loftus B."/>
        </authorList>
    </citation>
    <scope>NUCLEOTIDE SEQUENCE [LARGE SCALE GENOMIC DNA]</scope>
    <source>
        <strain evidence="8 9">Neff</strain>
    </source>
</reference>
<dbReference type="InterPro" id="IPR037241">
    <property type="entry name" value="E2F-DP_heterodim"/>
</dbReference>
<dbReference type="PANTHER" id="PTHR12081:SF18">
    <property type="entry name" value="TRANSCRIPTION FACTOR E2F2-RELATED"/>
    <property type="match status" value="1"/>
</dbReference>
<feature type="region of interest" description="Disordered" evidence="6">
    <location>
        <begin position="43"/>
        <end position="178"/>
    </location>
</feature>
<evidence type="ECO:0000256" key="5">
    <source>
        <dbReference type="RuleBase" id="RU003796"/>
    </source>
</evidence>
<dbReference type="InterPro" id="IPR015633">
    <property type="entry name" value="E2F"/>
</dbReference>
<dbReference type="EMBL" id="KB007879">
    <property type="protein sequence ID" value="ELR22612.1"/>
    <property type="molecule type" value="Genomic_DNA"/>
</dbReference>
<evidence type="ECO:0000256" key="2">
    <source>
        <dbReference type="ARBA" id="ARBA00023015"/>
    </source>
</evidence>
<feature type="region of interest" description="Disordered" evidence="6">
    <location>
        <begin position="389"/>
        <end position="417"/>
    </location>
</feature>
<dbReference type="Proteomes" id="UP000011083">
    <property type="component" value="Unassembled WGS sequence"/>
</dbReference>
<proteinExistence type="inferred from homology"/>
<keyword evidence="5" id="KW-0539">Nucleus</keyword>
<dbReference type="SUPFAM" id="SSF144074">
    <property type="entry name" value="E2F-DP heterodimerization region"/>
    <property type="match status" value="1"/>
</dbReference>
<dbReference type="OrthoDB" id="1743261at2759"/>
<feature type="compositionally biased region" description="Basic and acidic residues" evidence="6">
    <location>
        <begin position="110"/>
        <end position="121"/>
    </location>
</feature>
<keyword evidence="3 5" id="KW-0238">DNA-binding</keyword>
<accession>L8HBK9</accession>
<evidence type="ECO:0000256" key="3">
    <source>
        <dbReference type="ARBA" id="ARBA00023125"/>
    </source>
</evidence>
<feature type="compositionally biased region" description="Basic and acidic residues" evidence="6">
    <location>
        <begin position="167"/>
        <end position="177"/>
    </location>
</feature>
<evidence type="ECO:0000256" key="4">
    <source>
        <dbReference type="ARBA" id="ARBA00023163"/>
    </source>
</evidence>
<dbReference type="CDD" id="cd14660">
    <property type="entry name" value="E2F_DD"/>
    <property type="match status" value="1"/>
</dbReference>
<dbReference type="GeneID" id="14923546"/>
<dbReference type="SMART" id="SM01372">
    <property type="entry name" value="E2F_TDP"/>
    <property type="match status" value="1"/>
</dbReference>
<dbReference type="GO" id="GO:0000978">
    <property type="term" value="F:RNA polymerase II cis-regulatory region sequence-specific DNA binding"/>
    <property type="evidence" value="ECO:0007669"/>
    <property type="project" value="InterPro"/>
</dbReference>
<dbReference type="STRING" id="1257118.L8HBK9"/>
<gene>
    <name evidence="8" type="ORF">ACA1_034570</name>
</gene>
<dbReference type="AlphaFoldDB" id="L8HBK9"/>
<comment type="subcellular location">
    <subcellularLocation>
        <location evidence="5">Nucleus</location>
    </subcellularLocation>
</comment>
<evidence type="ECO:0000256" key="1">
    <source>
        <dbReference type="ARBA" id="ARBA00010940"/>
    </source>
</evidence>
<keyword evidence="9" id="KW-1185">Reference proteome</keyword>
<protein>
    <submittedName>
        <fullName evidence="8">Transcription factor e2f domain containing protein</fullName>
    </submittedName>
</protein>
<evidence type="ECO:0000313" key="8">
    <source>
        <dbReference type="EMBL" id="ELR22612.1"/>
    </source>
</evidence>
<evidence type="ECO:0000313" key="9">
    <source>
        <dbReference type="Proteomes" id="UP000011083"/>
    </source>
</evidence>
<name>L8HBK9_ACACF</name>
<dbReference type="RefSeq" id="XP_004349734.1">
    <property type="nucleotide sequence ID" value="XM_004349684.1"/>
</dbReference>
<dbReference type="Gene3D" id="6.10.250.540">
    <property type="match status" value="1"/>
</dbReference>
<dbReference type="Gene3D" id="1.10.10.10">
    <property type="entry name" value="Winged helix-like DNA-binding domain superfamily/Winged helix DNA-binding domain"/>
    <property type="match status" value="1"/>
</dbReference>
<dbReference type="GO" id="GO:0046983">
    <property type="term" value="F:protein dimerization activity"/>
    <property type="evidence" value="ECO:0007669"/>
    <property type="project" value="InterPro"/>
</dbReference>
<dbReference type="GO" id="GO:0000981">
    <property type="term" value="F:DNA-binding transcription factor activity, RNA polymerase II-specific"/>
    <property type="evidence" value="ECO:0007669"/>
    <property type="project" value="TreeGrafter"/>
</dbReference>
<sequence>MLTPFDLLPDPMAAYEHDYYARLHSHTQASPSRHETLQNLLAFPANGSSGGNGEFQIPQTPARAGRGDRRAFITSPAPLPTTSISTSTSTSSTVGNKLNELAQSAAQQRNHNDQAQDKPSIDESVNPTPPPEEGGSSEDESTEKESGKRKAGSSQEAKARKRSRKQSKLDKDGKPVTRFDSSLGLLTKKFITLVRTAPDGSIDLNKAAEQLSVQKRRIYDITNVLEGIGLIEKKSKNHIQWRGEGIATEEERLRLGTVREEVAQLVQQELALDERIRQAQTNIKRLSDDPANQQLAFITYEDLVSLPCFQGDTLIAIKAPSGTRLEVPDPDEGMPANQRRYQIFLKSSGEPIDVYLVQSRQQQQQLQMVEEAQQAAHAQHHSALLEGISPSAMGHDPSAIECGDESQSSQPPRGLPAVAASPGPYGGAGMPSLRRPDAHWAPAGEPEAFLPAQPIMKLATPVDYFLTSSAIDESEGICDFFTEEETMVTSAFLLDDAGDISKTV</sequence>